<evidence type="ECO:0000313" key="3">
    <source>
        <dbReference type="EMBL" id="KAF2199403.1"/>
    </source>
</evidence>
<feature type="region of interest" description="Disordered" evidence="1">
    <location>
        <begin position="1"/>
        <end position="24"/>
    </location>
</feature>
<gene>
    <name evidence="3" type="ORF">GQ43DRAFT_482477</name>
</gene>
<feature type="region of interest" description="Disordered" evidence="1">
    <location>
        <begin position="88"/>
        <end position="110"/>
    </location>
</feature>
<dbReference type="PANTHER" id="PTHR13384">
    <property type="entry name" value="G PATCH DOMAIN-CONTAINING PROTEIN 1"/>
    <property type="match status" value="1"/>
</dbReference>
<dbReference type="GO" id="GO:0006397">
    <property type="term" value="P:mRNA processing"/>
    <property type="evidence" value="ECO:0007669"/>
    <property type="project" value="InterPro"/>
</dbReference>
<reference evidence="3" key="1">
    <citation type="journal article" date="2020" name="Stud. Mycol.">
        <title>101 Dothideomycetes genomes: a test case for predicting lifestyles and emergence of pathogens.</title>
        <authorList>
            <person name="Haridas S."/>
            <person name="Albert R."/>
            <person name="Binder M."/>
            <person name="Bloem J."/>
            <person name="Labutti K."/>
            <person name="Salamov A."/>
            <person name="Andreopoulos B."/>
            <person name="Baker S."/>
            <person name="Barry K."/>
            <person name="Bills G."/>
            <person name="Bluhm B."/>
            <person name="Cannon C."/>
            <person name="Castanera R."/>
            <person name="Culley D."/>
            <person name="Daum C."/>
            <person name="Ezra D."/>
            <person name="Gonzalez J."/>
            <person name="Henrissat B."/>
            <person name="Kuo A."/>
            <person name="Liang C."/>
            <person name="Lipzen A."/>
            <person name="Lutzoni F."/>
            <person name="Magnuson J."/>
            <person name="Mondo S."/>
            <person name="Nolan M."/>
            <person name="Ohm R."/>
            <person name="Pangilinan J."/>
            <person name="Park H.-J."/>
            <person name="Ramirez L."/>
            <person name="Alfaro M."/>
            <person name="Sun H."/>
            <person name="Tritt A."/>
            <person name="Yoshinaga Y."/>
            <person name="Zwiers L.-H."/>
            <person name="Turgeon B."/>
            <person name="Goodwin S."/>
            <person name="Spatafora J."/>
            <person name="Crous P."/>
            <person name="Grigoriev I."/>
        </authorList>
    </citation>
    <scope>NUCLEOTIDE SEQUENCE</scope>
    <source>
        <strain evidence="3">ATCC 74209</strain>
    </source>
</reference>
<dbReference type="Pfam" id="PF07713">
    <property type="entry name" value="DUF1604"/>
    <property type="match status" value="1"/>
</dbReference>
<dbReference type="InterPro" id="IPR011666">
    <property type="entry name" value="DUF1604"/>
</dbReference>
<dbReference type="Proteomes" id="UP000799536">
    <property type="component" value="Unassembled WGS sequence"/>
</dbReference>
<dbReference type="Pfam" id="PF26093">
    <property type="entry name" value="HTH_TGH"/>
    <property type="match status" value="1"/>
</dbReference>
<dbReference type="PROSITE" id="PS50174">
    <property type="entry name" value="G_PATCH"/>
    <property type="match status" value="1"/>
</dbReference>
<evidence type="ECO:0000313" key="4">
    <source>
        <dbReference type="Proteomes" id="UP000799536"/>
    </source>
</evidence>
<feature type="domain" description="G-patch" evidence="2">
    <location>
        <begin position="155"/>
        <end position="175"/>
    </location>
</feature>
<feature type="region of interest" description="Disordered" evidence="1">
    <location>
        <begin position="435"/>
        <end position="460"/>
    </location>
</feature>
<dbReference type="GO" id="GO:0003723">
    <property type="term" value="F:RNA binding"/>
    <property type="evidence" value="ECO:0007669"/>
    <property type="project" value="TreeGrafter"/>
</dbReference>
<accession>A0A9P4MTT8</accession>
<feature type="region of interest" description="Disordered" evidence="1">
    <location>
        <begin position="550"/>
        <end position="574"/>
    </location>
</feature>
<dbReference type="AlphaFoldDB" id="A0A9P4MTT8"/>
<sequence>MPTMTQKRSRAAFESDSRGHHSPFIFCGTPLPPLDDEARDDGSYVPVWKQTVTDERGRKRLHGAFTGGFSAGYFNTVGSKEGWTPATFVSSRSNRHQDRPKADSQRPEDFMDEEDLAELNESRQLQTTSSFAGLGHSHASDAPHDNLFGLIMTDGDTIGVQLLQKMGWRRGQGIGPKVWRQARGDEGEGTADDRTQTEHLFAPEDTHVIYFTRKSDHKGLGYQGSVVQLAQPEPSERLNSDLFEPRAIEGPKSIRKPVQKTLKKSSFGVGVLNDTGSDDDDPYDMGPRISYKSLGGEKKAKKITTSKLNTGLANPFIAARPVFQPRKGTSRDRSLVVHACHDGRPPLDGFILSNQSIMTSDIPVFPPPKVPTGWKLSKGLLNDTPATDIQTAMDAAKSMSLDPKTRASILGETLLPGKSVFNFLSKEARDRIANLSGKEDLPQGLGEAPSQSGEQNTANKPNLRSMIPHLSKEAAVAALSKRGSGWMPYAEDLKKRSRYISFLELRAGSNDALPERAEGMTMQDWTRELQEFAHAAQVFKPVSGIMASRFTSSKAQSPADPGGDLTGNNLLHTPKDELQDPAVEAAHVGMYGPMTRSVSSFTPTRLLCKRLNVRPPAPAEDLLNEGSWRPNHTFSAQEFASTMPIGVLSLLPDKPQSGTKSDYQEWTTLTNQDAAVDIETNAALESARPGEEIFKAIFGSDNED</sequence>
<dbReference type="OrthoDB" id="20507at2759"/>
<dbReference type="Pfam" id="PF01585">
    <property type="entry name" value="G-patch"/>
    <property type="match status" value="1"/>
</dbReference>
<dbReference type="GO" id="GO:0005634">
    <property type="term" value="C:nucleus"/>
    <property type="evidence" value="ECO:0007669"/>
    <property type="project" value="TreeGrafter"/>
</dbReference>
<feature type="compositionally biased region" description="Basic and acidic residues" evidence="1">
    <location>
        <begin position="95"/>
        <end position="109"/>
    </location>
</feature>
<protein>
    <submittedName>
        <fullName evidence="3">DUF1604-domain-containing protein</fullName>
    </submittedName>
</protein>
<organism evidence="3 4">
    <name type="scientific">Delitschia confertaspora ATCC 74209</name>
    <dbReference type="NCBI Taxonomy" id="1513339"/>
    <lineage>
        <taxon>Eukaryota</taxon>
        <taxon>Fungi</taxon>
        <taxon>Dikarya</taxon>
        <taxon>Ascomycota</taxon>
        <taxon>Pezizomycotina</taxon>
        <taxon>Dothideomycetes</taxon>
        <taxon>Pleosporomycetidae</taxon>
        <taxon>Pleosporales</taxon>
        <taxon>Delitschiaceae</taxon>
        <taxon>Delitschia</taxon>
    </lineage>
</organism>
<keyword evidence="4" id="KW-1185">Reference proteome</keyword>
<dbReference type="EMBL" id="ML994077">
    <property type="protein sequence ID" value="KAF2199403.1"/>
    <property type="molecule type" value="Genomic_DNA"/>
</dbReference>
<evidence type="ECO:0000259" key="2">
    <source>
        <dbReference type="PROSITE" id="PS50174"/>
    </source>
</evidence>
<name>A0A9P4MTT8_9PLEO</name>
<proteinExistence type="predicted"/>
<evidence type="ECO:0000256" key="1">
    <source>
        <dbReference type="SAM" id="MobiDB-lite"/>
    </source>
</evidence>
<comment type="caution">
    <text evidence="3">The sequence shown here is derived from an EMBL/GenBank/DDBJ whole genome shotgun (WGS) entry which is preliminary data.</text>
</comment>
<dbReference type="PANTHER" id="PTHR13384:SF19">
    <property type="entry name" value="G PATCH DOMAIN-CONTAINING PROTEIN 1"/>
    <property type="match status" value="1"/>
</dbReference>
<feature type="compositionally biased region" description="Polar residues" evidence="1">
    <location>
        <begin position="449"/>
        <end position="460"/>
    </location>
</feature>
<dbReference type="InterPro" id="IPR000467">
    <property type="entry name" value="G_patch_dom"/>
</dbReference>